<name>K1PWK5_MAGGI</name>
<dbReference type="PROSITE" id="PS00028">
    <property type="entry name" value="ZINC_FINGER_C2H2_1"/>
    <property type="match status" value="3"/>
</dbReference>
<dbReference type="InParanoid" id="K1PWK5"/>
<dbReference type="FunFam" id="3.30.160.60:FF:000036">
    <property type="entry name" value="GLI family zinc finger 3"/>
    <property type="match status" value="1"/>
</dbReference>
<feature type="domain" description="C2H2-type" evidence="12">
    <location>
        <begin position="684"/>
        <end position="719"/>
    </location>
</feature>
<evidence type="ECO:0000256" key="8">
    <source>
        <dbReference type="ARBA" id="ARBA00023125"/>
    </source>
</evidence>
<dbReference type="HOGENOM" id="CLU_297953_0_0_1"/>
<gene>
    <name evidence="13" type="ORF">CGI_10023493</name>
</gene>
<proteinExistence type="inferred from homology"/>
<dbReference type="SUPFAM" id="SSF57667">
    <property type="entry name" value="beta-beta-alpha zinc fingers"/>
    <property type="match status" value="4"/>
</dbReference>
<feature type="domain" description="C2H2-type" evidence="12">
    <location>
        <begin position="750"/>
        <end position="779"/>
    </location>
</feature>
<evidence type="ECO:0000256" key="9">
    <source>
        <dbReference type="ARBA" id="ARBA00023163"/>
    </source>
</evidence>
<evidence type="ECO:0000256" key="1">
    <source>
        <dbReference type="ARBA" id="ARBA00004123"/>
    </source>
</evidence>
<evidence type="ECO:0000256" key="7">
    <source>
        <dbReference type="ARBA" id="ARBA00023015"/>
    </source>
</evidence>
<dbReference type="Pfam" id="PF00096">
    <property type="entry name" value="zf-C2H2"/>
    <property type="match status" value="3"/>
</dbReference>
<feature type="domain" description="C2H2-type" evidence="12">
    <location>
        <begin position="720"/>
        <end position="749"/>
    </location>
</feature>
<comment type="subcellular location">
    <subcellularLocation>
        <location evidence="1">Nucleus</location>
    </subcellularLocation>
</comment>
<dbReference type="InterPro" id="IPR036236">
    <property type="entry name" value="Znf_C2H2_sf"/>
</dbReference>
<keyword evidence="5" id="KW-0863">Zinc-finger</keyword>
<keyword evidence="9" id="KW-0804">Transcription</keyword>
<dbReference type="AlphaFoldDB" id="K1PWK5"/>
<dbReference type="Gene3D" id="3.30.160.60">
    <property type="entry name" value="Classic Zinc Finger"/>
    <property type="match status" value="5"/>
</dbReference>
<evidence type="ECO:0000259" key="12">
    <source>
        <dbReference type="PROSITE" id="PS50157"/>
    </source>
</evidence>
<feature type="compositionally biased region" description="Low complexity" evidence="11">
    <location>
        <begin position="358"/>
        <end position="369"/>
    </location>
</feature>
<dbReference type="PROSITE" id="PS50157">
    <property type="entry name" value="ZINC_FINGER_C2H2_2"/>
    <property type="match status" value="5"/>
</dbReference>
<keyword evidence="4" id="KW-0677">Repeat</keyword>
<comment type="similarity">
    <text evidence="2">Belongs to the GLI C2H2-type zinc-finger protein family.</text>
</comment>
<feature type="region of interest" description="Disordered" evidence="11">
    <location>
        <begin position="68"/>
        <end position="88"/>
    </location>
</feature>
<feature type="compositionally biased region" description="Polar residues" evidence="11">
    <location>
        <begin position="370"/>
        <end position="382"/>
    </location>
</feature>
<dbReference type="InterPro" id="IPR056436">
    <property type="entry name" value="Znf-C2H2_ZIC1-5/GLI1-3-like"/>
</dbReference>
<dbReference type="InterPro" id="IPR013087">
    <property type="entry name" value="Znf_C2H2_type"/>
</dbReference>
<keyword evidence="6" id="KW-0862">Zinc</keyword>
<dbReference type="Pfam" id="PF23561">
    <property type="entry name" value="zf-C2H2_15"/>
    <property type="match status" value="1"/>
</dbReference>
<dbReference type="InterPro" id="IPR043359">
    <property type="entry name" value="GLI-like"/>
</dbReference>
<dbReference type="GO" id="GO:0008270">
    <property type="term" value="F:zinc ion binding"/>
    <property type="evidence" value="ECO:0007669"/>
    <property type="project" value="UniProtKB-KW"/>
</dbReference>
<keyword evidence="10" id="KW-0539">Nucleus</keyword>
<keyword evidence="7" id="KW-0805">Transcription regulation</keyword>
<dbReference type="EMBL" id="JH818915">
    <property type="protein sequence ID" value="EKC28727.1"/>
    <property type="molecule type" value="Genomic_DNA"/>
</dbReference>
<evidence type="ECO:0000256" key="2">
    <source>
        <dbReference type="ARBA" id="ARBA00010831"/>
    </source>
</evidence>
<protein>
    <submittedName>
        <fullName evidence="13">Zinc finger protein GLIS3</fullName>
    </submittedName>
</protein>
<keyword evidence="3" id="KW-0479">Metal-binding</keyword>
<dbReference type="PANTHER" id="PTHR45718">
    <property type="entry name" value="TRANSCRIPTIONAL ACTIVATOR CUBITUS INTERRUPTUS"/>
    <property type="match status" value="1"/>
</dbReference>
<organism evidence="13">
    <name type="scientific">Magallana gigas</name>
    <name type="common">Pacific oyster</name>
    <name type="synonym">Crassostrea gigas</name>
    <dbReference type="NCBI Taxonomy" id="29159"/>
    <lineage>
        <taxon>Eukaryota</taxon>
        <taxon>Metazoa</taxon>
        <taxon>Spiralia</taxon>
        <taxon>Lophotrochozoa</taxon>
        <taxon>Mollusca</taxon>
        <taxon>Bivalvia</taxon>
        <taxon>Autobranchia</taxon>
        <taxon>Pteriomorphia</taxon>
        <taxon>Ostreida</taxon>
        <taxon>Ostreoidea</taxon>
        <taxon>Ostreidae</taxon>
        <taxon>Magallana</taxon>
    </lineage>
</organism>
<feature type="region of interest" description="Disordered" evidence="11">
    <location>
        <begin position="356"/>
        <end position="384"/>
    </location>
</feature>
<feature type="region of interest" description="Disordered" evidence="11">
    <location>
        <begin position="267"/>
        <end position="300"/>
    </location>
</feature>
<accession>K1PWK5</accession>
<feature type="compositionally biased region" description="Polar residues" evidence="11">
    <location>
        <begin position="267"/>
        <end position="291"/>
    </location>
</feature>
<dbReference type="GO" id="GO:0000978">
    <property type="term" value="F:RNA polymerase II cis-regulatory region sequence-specific DNA binding"/>
    <property type="evidence" value="ECO:0007669"/>
    <property type="project" value="TreeGrafter"/>
</dbReference>
<feature type="domain" description="C2H2-type" evidence="12">
    <location>
        <begin position="563"/>
        <end position="590"/>
    </location>
</feature>
<evidence type="ECO:0000256" key="4">
    <source>
        <dbReference type="ARBA" id="ARBA00022737"/>
    </source>
</evidence>
<evidence type="ECO:0000313" key="13">
    <source>
        <dbReference type="EMBL" id="EKC28727.1"/>
    </source>
</evidence>
<reference evidence="13" key="1">
    <citation type="journal article" date="2012" name="Nature">
        <title>The oyster genome reveals stress adaptation and complexity of shell formation.</title>
        <authorList>
            <person name="Zhang G."/>
            <person name="Fang X."/>
            <person name="Guo X."/>
            <person name="Li L."/>
            <person name="Luo R."/>
            <person name="Xu F."/>
            <person name="Yang P."/>
            <person name="Zhang L."/>
            <person name="Wang X."/>
            <person name="Qi H."/>
            <person name="Xiong Z."/>
            <person name="Que H."/>
            <person name="Xie Y."/>
            <person name="Holland P.W."/>
            <person name="Paps J."/>
            <person name="Zhu Y."/>
            <person name="Wu F."/>
            <person name="Chen Y."/>
            <person name="Wang J."/>
            <person name="Peng C."/>
            <person name="Meng J."/>
            <person name="Yang L."/>
            <person name="Liu J."/>
            <person name="Wen B."/>
            <person name="Zhang N."/>
            <person name="Huang Z."/>
            <person name="Zhu Q."/>
            <person name="Feng Y."/>
            <person name="Mount A."/>
            <person name="Hedgecock D."/>
            <person name="Xu Z."/>
            <person name="Liu Y."/>
            <person name="Domazet-Loso T."/>
            <person name="Du Y."/>
            <person name="Sun X."/>
            <person name="Zhang S."/>
            <person name="Liu B."/>
            <person name="Cheng P."/>
            <person name="Jiang X."/>
            <person name="Li J."/>
            <person name="Fan D."/>
            <person name="Wang W."/>
            <person name="Fu W."/>
            <person name="Wang T."/>
            <person name="Wang B."/>
            <person name="Zhang J."/>
            <person name="Peng Z."/>
            <person name="Li Y."/>
            <person name="Li N."/>
            <person name="Wang J."/>
            <person name="Chen M."/>
            <person name="He Y."/>
            <person name="Tan F."/>
            <person name="Song X."/>
            <person name="Zheng Q."/>
            <person name="Huang R."/>
            <person name="Yang H."/>
            <person name="Du X."/>
            <person name="Chen L."/>
            <person name="Yang M."/>
            <person name="Gaffney P.M."/>
            <person name="Wang S."/>
            <person name="Luo L."/>
            <person name="She Z."/>
            <person name="Ming Y."/>
            <person name="Huang W."/>
            <person name="Zhang S."/>
            <person name="Huang B."/>
            <person name="Zhang Y."/>
            <person name="Qu T."/>
            <person name="Ni P."/>
            <person name="Miao G."/>
            <person name="Wang J."/>
            <person name="Wang Q."/>
            <person name="Steinberg C.E."/>
            <person name="Wang H."/>
            <person name="Li N."/>
            <person name="Qian L."/>
            <person name="Zhang G."/>
            <person name="Li Y."/>
            <person name="Yang H."/>
            <person name="Liu X."/>
            <person name="Wang J."/>
            <person name="Yin Y."/>
            <person name="Wang J."/>
        </authorList>
    </citation>
    <scope>NUCLEOTIDE SEQUENCE [LARGE SCALE GENOMIC DNA]</scope>
    <source>
        <strain evidence="13">05x7-T-G4-1.051#20</strain>
    </source>
</reference>
<evidence type="ECO:0000256" key="6">
    <source>
        <dbReference type="ARBA" id="ARBA00022833"/>
    </source>
</evidence>
<evidence type="ECO:0000256" key="11">
    <source>
        <dbReference type="SAM" id="MobiDB-lite"/>
    </source>
</evidence>
<evidence type="ECO:0000256" key="3">
    <source>
        <dbReference type="ARBA" id="ARBA00022723"/>
    </source>
</evidence>
<dbReference type="SMART" id="SM00355">
    <property type="entry name" value="ZnF_C2H2"/>
    <property type="match status" value="5"/>
</dbReference>
<dbReference type="PANTHER" id="PTHR45718:SF7">
    <property type="entry name" value="C2H2-TYPE DOMAIN-CONTAINING PROTEIN"/>
    <property type="match status" value="1"/>
</dbReference>
<dbReference type="FunFam" id="3.30.160.60:FF:000019">
    <property type="entry name" value="GLI family zinc finger 3"/>
    <property type="match status" value="1"/>
</dbReference>
<evidence type="ECO:0000256" key="10">
    <source>
        <dbReference type="ARBA" id="ARBA00023242"/>
    </source>
</evidence>
<keyword evidence="8" id="KW-0238">DNA-binding</keyword>
<dbReference type="FunFam" id="3.30.160.60:FF:000031">
    <property type="entry name" value="GLI family zinc finger 3"/>
    <property type="match status" value="1"/>
</dbReference>
<evidence type="ECO:0000256" key="5">
    <source>
        <dbReference type="ARBA" id="ARBA00022771"/>
    </source>
</evidence>
<dbReference type="GO" id="GO:0005634">
    <property type="term" value="C:nucleus"/>
    <property type="evidence" value="ECO:0007669"/>
    <property type="project" value="UniProtKB-SubCell"/>
</dbReference>
<sequence>MTRKKGVSLDFDKLCVKSVPYNGESLGGANGTLLTDARTMNGLKSNIGGKNSRQMQQGAGIPTLRIQADTPVPRSSGNTPVPGKTDKVQLPALSTTPRIVQQGKPCSQTTPRIPHPNQVNNFYRYGNNKNDLNGLGPMCFGINQRKDRSNMGHNVSCMQQPQNSNLHIPNRSLENATPTPSEVSDIITPRNGDMTPKVEPGTAPYHNGTNNDKHVFLEPLPVTKQEWNPYKPLGHIQNSIHGSVHGSEADRNSLSQGMNSAATVSLSPYPNMETSPSGSQYTSPRYSANRNHGTKRALSISPIGSDGMDLYSLIRTSPTSLVAYINGSRSSSTSASPQPGLQHGHFGHLIAHRTQRCSTGSPYSGSGSSKNRMNQTPMSSGSGYKRETEVGLHENLSDIFPDIVKNQVVVQQSEIPFLEQRAMQDMQMYHGPRSTTSANYPPPTYNQAVSQQPTPISMMPPPPQPSMPPPSCMTVPPQPLAQHNTNSANMMNNNNPLMSENSYLGNNIPPTEDGEVDENGEKQNICKWIDCNQVFKEQEDLVRHLEKAHIDQRKGEDFTCFWSGCQRRYKPFNARYKLLIHMRVHSGEKPNKCTDKHCVSCNLIPLSCVGIRVGSLQSSAVIVPVLFIFSRFVPLDTDSQNCHGLKMPETGLCISCKLWVREKGAKVALNCCDTTMQTMQFHFQRCKARGSLKFEGCTKAFSRLENLKIHLRSHTGERPYICQHAGCAKAFSNSSDRAKHQRTHLDTKPYACQVAGCTKRYTDPSSLRKHVKNHNQKDGSVKKKLKKETDMGGVMLNDCLQVQQMQLEQMQQTPPETVDMRGLWTQNEDKLELGLSHTAIVCALGPEVGVNYNSGNTSANQSPGPVMQQQNSPLNTSGGLSAVEEERFGTFSPAPPSSQNYNTSRRHFIPMRTGMPPVMRAQMHQQMYPNAYQQYIQEQDGQYQYRNNMYDPANYDNMHRIGGGIEGLPEDFNMSLPCAAEEQQTQQYLQHTAIDRCNSRLSAIYADGTT</sequence>
<dbReference type="GO" id="GO:0000981">
    <property type="term" value="F:DNA-binding transcription factor activity, RNA polymerase II-specific"/>
    <property type="evidence" value="ECO:0007669"/>
    <property type="project" value="TreeGrafter"/>
</dbReference>
<feature type="domain" description="C2H2-type" evidence="12">
    <location>
        <begin position="524"/>
        <end position="554"/>
    </location>
</feature>